<dbReference type="OrthoDB" id="6052598at2759"/>
<keyword evidence="2" id="KW-1185">Reference proteome</keyword>
<protein>
    <submittedName>
        <fullName evidence="1">Uncharacterized protein</fullName>
    </submittedName>
</protein>
<gene>
    <name evidence="1" type="ORF">MGAL_10B039686</name>
</gene>
<sequence length="187" mass="21110">MKDWKREILDGVDMVSFPGCVPGVIFVYGETSQAILANKIGHVLCAAVLERKIRNAKNKRFNENIRNWITKNTDKGNEIPCFSDYFNNFDELPPECRILTWNGLPVRTEDNSVLKLLDWVERGGGLICGVCPWGFAEVYKIDVENIPLNIIFKAIGIAYAGKLMYKNDSDLAESLCKRQYGGLCKAQ</sequence>
<name>A0A8B6EDD2_MYTGA</name>
<dbReference type="Proteomes" id="UP000596742">
    <property type="component" value="Unassembled WGS sequence"/>
</dbReference>
<evidence type="ECO:0000313" key="2">
    <source>
        <dbReference type="Proteomes" id="UP000596742"/>
    </source>
</evidence>
<comment type="caution">
    <text evidence="1">The sequence shown here is derived from an EMBL/GenBank/DDBJ whole genome shotgun (WGS) entry which is preliminary data.</text>
</comment>
<proteinExistence type="predicted"/>
<accession>A0A8B6EDD2</accession>
<organism evidence="1 2">
    <name type="scientific">Mytilus galloprovincialis</name>
    <name type="common">Mediterranean mussel</name>
    <dbReference type="NCBI Taxonomy" id="29158"/>
    <lineage>
        <taxon>Eukaryota</taxon>
        <taxon>Metazoa</taxon>
        <taxon>Spiralia</taxon>
        <taxon>Lophotrochozoa</taxon>
        <taxon>Mollusca</taxon>
        <taxon>Bivalvia</taxon>
        <taxon>Autobranchia</taxon>
        <taxon>Pteriomorphia</taxon>
        <taxon>Mytilida</taxon>
        <taxon>Mytiloidea</taxon>
        <taxon>Mytilidae</taxon>
        <taxon>Mytilinae</taxon>
        <taxon>Mytilus</taxon>
    </lineage>
</organism>
<dbReference type="AlphaFoldDB" id="A0A8B6EDD2"/>
<dbReference type="EMBL" id="UYJE01004973">
    <property type="protein sequence ID" value="VDI32887.1"/>
    <property type="molecule type" value="Genomic_DNA"/>
</dbReference>
<evidence type="ECO:0000313" key="1">
    <source>
        <dbReference type="EMBL" id="VDI32887.1"/>
    </source>
</evidence>
<reference evidence="1" key="1">
    <citation type="submission" date="2018-11" db="EMBL/GenBank/DDBJ databases">
        <authorList>
            <person name="Alioto T."/>
            <person name="Alioto T."/>
        </authorList>
    </citation>
    <scope>NUCLEOTIDE SEQUENCE</scope>
</reference>